<dbReference type="GO" id="GO:0006189">
    <property type="term" value="P:'de novo' IMP biosynthetic process"/>
    <property type="evidence" value="ECO:0007669"/>
    <property type="project" value="UniProtKB-UniRule"/>
</dbReference>
<comment type="cofactor">
    <cofactor evidence="7 10">
        <name>Mg(2+)</name>
        <dbReference type="ChEBI" id="CHEBI:18420"/>
    </cofactor>
    <text evidence="7 10">Binds 1 Mg(2+) ion per subunit.</text>
</comment>
<keyword evidence="7" id="KW-0004">4Fe-4S</keyword>
<evidence type="ECO:0000256" key="3">
    <source>
        <dbReference type="ARBA" id="ARBA00022676"/>
    </source>
</evidence>
<feature type="domain" description="Glutamine amidotransferase type-2" evidence="12">
    <location>
        <begin position="5"/>
        <end position="226"/>
    </location>
</feature>
<keyword evidence="3 7" id="KW-0328">Glycosyltransferase</keyword>
<comment type="catalytic activity">
    <reaction evidence="7 8">
        <text>5-phospho-beta-D-ribosylamine + L-glutamate + diphosphate = 5-phospho-alpha-D-ribose 1-diphosphate + L-glutamine + H2O</text>
        <dbReference type="Rhea" id="RHEA:14905"/>
        <dbReference type="ChEBI" id="CHEBI:15377"/>
        <dbReference type="ChEBI" id="CHEBI:29985"/>
        <dbReference type="ChEBI" id="CHEBI:33019"/>
        <dbReference type="ChEBI" id="CHEBI:58017"/>
        <dbReference type="ChEBI" id="CHEBI:58359"/>
        <dbReference type="ChEBI" id="CHEBI:58681"/>
        <dbReference type="EC" id="2.4.2.14"/>
    </reaction>
</comment>
<feature type="binding site" evidence="7 11">
    <location>
        <position position="440"/>
    </location>
    <ligand>
        <name>[4Fe-4S] cluster</name>
        <dbReference type="ChEBI" id="CHEBI:49883"/>
    </ligand>
</feature>
<reference evidence="13" key="1">
    <citation type="journal article" date="2020" name="mSystems">
        <title>Genome- and Community-Level Interaction Insights into Carbon Utilization and Element Cycling Functions of Hydrothermarchaeota in Hydrothermal Sediment.</title>
        <authorList>
            <person name="Zhou Z."/>
            <person name="Liu Y."/>
            <person name="Xu W."/>
            <person name="Pan J."/>
            <person name="Luo Z.H."/>
            <person name="Li M."/>
        </authorList>
    </citation>
    <scope>NUCLEOTIDE SEQUENCE [LARGE SCALE GENOMIC DNA]</scope>
    <source>
        <strain evidence="13">SpSt-34</strain>
    </source>
</reference>
<comment type="pathway">
    <text evidence="1 7 8">Purine metabolism; IMP biosynthesis via de novo pathway; N(1)-(5-phospho-D-ribosyl)glycinamide from 5-phospho-alpha-D-ribose 1-diphosphate: step 1/2.</text>
</comment>
<keyword evidence="7 11" id="KW-0411">Iron-sulfur</keyword>
<evidence type="ECO:0000256" key="1">
    <source>
        <dbReference type="ARBA" id="ARBA00005209"/>
    </source>
</evidence>
<keyword evidence="5 7" id="KW-0658">Purine biosynthesis</keyword>
<dbReference type="InterPro" id="IPR029057">
    <property type="entry name" value="PRTase-like"/>
</dbReference>
<dbReference type="EC" id="2.4.2.14" evidence="7"/>
<dbReference type="PANTHER" id="PTHR11907">
    <property type="entry name" value="AMIDOPHOSPHORIBOSYLTRANSFERASE"/>
    <property type="match status" value="1"/>
</dbReference>
<dbReference type="SUPFAM" id="SSF56235">
    <property type="entry name" value="N-terminal nucleophile aminohydrolases (Ntn hydrolases)"/>
    <property type="match status" value="1"/>
</dbReference>
<dbReference type="NCBIfam" id="TIGR01134">
    <property type="entry name" value="purF"/>
    <property type="match status" value="1"/>
</dbReference>
<keyword evidence="7 11" id="KW-0408">Iron</keyword>
<evidence type="ECO:0000259" key="12">
    <source>
        <dbReference type="PROSITE" id="PS51278"/>
    </source>
</evidence>
<evidence type="ECO:0000256" key="7">
    <source>
        <dbReference type="HAMAP-Rule" id="MF_01931"/>
    </source>
</evidence>
<evidence type="ECO:0000256" key="10">
    <source>
        <dbReference type="PIRSR" id="PIRSR000485-2"/>
    </source>
</evidence>
<comment type="cofactor">
    <cofactor evidence="7 11">
        <name>[4Fe-4S] cluster</name>
        <dbReference type="ChEBI" id="CHEBI:49883"/>
    </cofactor>
    <text evidence="7 11">Binds 1 [4Fe-4S] cluster per subunit.</text>
</comment>
<dbReference type="SUPFAM" id="SSF53271">
    <property type="entry name" value="PRTase-like"/>
    <property type="match status" value="1"/>
</dbReference>
<feature type="binding site" evidence="7 10">
    <location>
        <position position="289"/>
    </location>
    <ligand>
        <name>Mg(2+)</name>
        <dbReference type="ChEBI" id="CHEBI:18420"/>
    </ligand>
</feature>
<accession>A0A7C2K2P8</accession>
<dbReference type="InterPro" id="IPR017932">
    <property type="entry name" value="GATase_2_dom"/>
</dbReference>
<evidence type="ECO:0000256" key="8">
    <source>
        <dbReference type="PIRNR" id="PIRNR000485"/>
    </source>
</evidence>
<gene>
    <name evidence="7 13" type="primary">purF</name>
    <name evidence="13" type="ORF">ENQ77_06200</name>
</gene>
<evidence type="ECO:0000256" key="2">
    <source>
        <dbReference type="ARBA" id="ARBA00010138"/>
    </source>
</evidence>
<dbReference type="GO" id="GO:0051539">
    <property type="term" value="F:4 iron, 4 sulfur cluster binding"/>
    <property type="evidence" value="ECO:0007669"/>
    <property type="project" value="UniProtKB-KW"/>
</dbReference>
<dbReference type="GO" id="GO:0000287">
    <property type="term" value="F:magnesium ion binding"/>
    <property type="evidence" value="ECO:0007669"/>
    <property type="project" value="UniProtKB-UniRule"/>
</dbReference>
<dbReference type="Gene3D" id="3.60.20.10">
    <property type="entry name" value="Glutamine Phosphoribosylpyrophosphate, subunit 1, domain 1"/>
    <property type="match status" value="1"/>
</dbReference>
<evidence type="ECO:0000256" key="5">
    <source>
        <dbReference type="ARBA" id="ARBA00022755"/>
    </source>
</evidence>
<dbReference type="UniPathway" id="UPA00074">
    <property type="reaction ID" value="UER00124"/>
</dbReference>
<keyword evidence="6 7" id="KW-0315">Glutamine amidotransferase</keyword>
<dbReference type="GO" id="GO:0009113">
    <property type="term" value="P:purine nucleobase biosynthetic process"/>
    <property type="evidence" value="ECO:0007669"/>
    <property type="project" value="UniProtKB-UniRule"/>
</dbReference>
<evidence type="ECO:0000256" key="9">
    <source>
        <dbReference type="PIRSR" id="PIRSR000485-1"/>
    </source>
</evidence>
<protein>
    <recommendedName>
        <fullName evidence="7">Amidophosphoribosyltransferase</fullName>
        <shortName evidence="7">ATase</shortName>
        <ecNumber evidence="7">2.4.2.14</ecNumber>
    </recommendedName>
    <alternativeName>
        <fullName evidence="7">Glutamine phosphoribosylpyrophosphate amidotransferase</fullName>
        <shortName evidence="7">GPATase</shortName>
    </alternativeName>
</protein>
<comment type="caution">
    <text evidence="13">The sequence shown here is derived from an EMBL/GenBank/DDBJ whole genome shotgun (WGS) entry which is preliminary data.</text>
</comment>
<keyword evidence="7 10" id="KW-0460">Magnesium</keyword>
<feature type="binding site" evidence="7 11">
    <location>
        <position position="386"/>
    </location>
    <ligand>
        <name>[4Fe-4S] cluster</name>
        <dbReference type="ChEBI" id="CHEBI:49883"/>
    </ligand>
</feature>
<feature type="binding site" evidence="7 10">
    <location>
        <position position="349"/>
    </location>
    <ligand>
        <name>Mg(2+)</name>
        <dbReference type="ChEBI" id="CHEBI:18420"/>
    </ligand>
</feature>
<feature type="binding site" evidence="7 10">
    <location>
        <position position="350"/>
    </location>
    <ligand>
        <name>Mg(2+)</name>
        <dbReference type="ChEBI" id="CHEBI:18420"/>
    </ligand>
</feature>
<sequence length="472" mass="53698">MREYCGIAGVASKKGKNVADILYLALFSLQHRGQESAGIVTYGKDGHKAHKGFGQVKEVFTIDVLNKLEGYVGIGHTRYSTVGSSNNFNNIQPLYVVSRERFIAVAHNGTLTNYKELRNELESQGYVFHSTTDSELFLYLFSMSDGMTVEERFLNILKKVKGAYSLLFLIDDAIYFLRDPWGFRPLVYGENENYFMVASETPALKHAGICNFKELKPGELGIFKDGRLELKQLYPSNKREQCVFELIYFSRPDSRTFGKNVYKFRRECGRELALLETEEIEIVVPVPDSGLPASVGYASQIGKPLEFGLMRSHYTGRSFIEPYDRDKKVRMKLIPIEEVLKGKRVALIDDSLVRGTTSKEIVKLLREHGAREVHLRFASPPIVAPCFFGIDIPTRDELLASSHTLEELTEILGADSVMYLPMSKLKKVLGDDWKDFCFSCFTGNYNEDTVSEAVRREFLNYKPPILMQFESY</sequence>
<evidence type="ECO:0000256" key="4">
    <source>
        <dbReference type="ARBA" id="ARBA00022679"/>
    </source>
</evidence>
<keyword evidence="7 10" id="KW-0479">Metal-binding</keyword>
<comment type="function">
    <text evidence="7">Catalyzes the formation of phosphoribosylamine from phosphoribosylpyrophosphate (PRPP) and glutamine.</text>
</comment>
<dbReference type="InterPro" id="IPR029055">
    <property type="entry name" value="Ntn_hydrolases_N"/>
</dbReference>
<dbReference type="Gene3D" id="3.40.50.2020">
    <property type="match status" value="1"/>
</dbReference>
<dbReference type="CDD" id="cd06223">
    <property type="entry name" value="PRTases_typeI"/>
    <property type="match status" value="1"/>
</dbReference>
<dbReference type="PIRSF" id="PIRSF000485">
    <property type="entry name" value="Amd_phspho_trans"/>
    <property type="match status" value="1"/>
</dbReference>
<feature type="binding site" evidence="7 11">
    <location>
        <position position="242"/>
    </location>
    <ligand>
        <name>[4Fe-4S] cluster</name>
        <dbReference type="ChEBI" id="CHEBI:49883"/>
    </ligand>
</feature>
<evidence type="ECO:0000313" key="13">
    <source>
        <dbReference type="EMBL" id="HEN28227.1"/>
    </source>
</evidence>
<dbReference type="Pfam" id="PF13522">
    <property type="entry name" value="GATase_6"/>
    <property type="match status" value="1"/>
</dbReference>
<dbReference type="HAMAP" id="MF_01931">
    <property type="entry name" value="PurF"/>
    <property type="match status" value="1"/>
</dbReference>
<organism evidence="13">
    <name type="scientific">candidate division WOR-3 bacterium</name>
    <dbReference type="NCBI Taxonomy" id="2052148"/>
    <lineage>
        <taxon>Bacteria</taxon>
        <taxon>Bacteria division WOR-3</taxon>
    </lineage>
</organism>
<proteinExistence type="inferred from homology"/>
<dbReference type="GO" id="GO:0004044">
    <property type="term" value="F:amidophosphoribosyltransferase activity"/>
    <property type="evidence" value="ECO:0007669"/>
    <property type="project" value="UniProtKB-UniRule"/>
</dbReference>
<feature type="active site" description="Nucleophile" evidence="7 9">
    <location>
        <position position="5"/>
    </location>
</feature>
<dbReference type="InterPro" id="IPR000836">
    <property type="entry name" value="PRTase_dom"/>
</dbReference>
<dbReference type="InterPro" id="IPR005854">
    <property type="entry name" value="PurF"/>
</dbReference>
<evidence type="ECO:0000256" key="11">
    <source>
        <dbReference type="PIRSR" id="PIRSR000485-3"/>
    </source>
</evidence>
<dbReference type="EMBL" id="DSOL01000175">
    <property type="protein sequence ID" value="HEN28227.1"/>
    <property type="molecule type" value="Genomic_DNA"/>
</dbReference>
<dbReference type="PROSITE" id="PS51278">
    <property type="entry name" value="GATASE_TYPE_2"/>
    <property type="match status" value="1"/>
</dbReference>
<dbReference type="Pfam" id="PF00156">
    <property type="entry name" value="Pribosyltran"/>
    <property type="match status" value="1"/>
</dbReference>
<comment type="similarity">
    <text evidence="2 7 8">In the C-terminal section; belongs to the purine/pyrimidine phosphoribosyltransferase family.</text>
</comment>
<name>A0A7C2K2P8_UNCW3</name>
<feature type="binding site" evidence="7 11">
    <location>
        <position position="437"/>
    </location>
    <ligand>
        <name>[4Fe-4S] cluster</name>
        <dbReference type="ChEBI" id="CHEBI:49883"/>
    </ligand>
</feature>
<dbReference type="AlphaFoldDB" id="A0A7C2K2P8"/>
<keyword evidence="4 7" id="KW-0808">Transferase</keyword>
<evidence type="ECO:0000256" key="6">
    <source>
        <dbReference type="ARBA" id="ARBA00022962"/>
    </source>
</evidence>